<gene>
    <name evidence="1" type="ORF">EJA12_05070</name>
</gene>
<reference evidence="1 2" key="1">
    <citation type="submission" date="2018-12" db="EMBL/GenBank/DDBJ databases">
        <title>Comparitive functional genomics of dry heat resistant strains isolated from the viking spacecraft.</title>
        <authorList>
            <person name="Seuylemezian A."/>
            <person name="Vaishampayan P."/>
        </authorList>
    </citation>
    <scope>NUCLEOTIDE SEQUENCE [LARGE SCALE GENOMIC DNA]</scope>
    <source>
        <strain evidence="1 2">M6-11</strain>
    </source>
</reference>
<evidence type="ECO:0000313" key="1">
    <source>
        <dbReference type="EMBL" id="RSK34305.1"/>
    </source>
</evidence>
<accession>A0ABX9ZE59</accession>
<organism evidence="1 2">
    <name type="scientific">Bhargavaea beijingensis</name>
    <dbReference type="NCBI Taxonomy" id="426756"/>
    <lineage>
        <taxon>Bacteria</taxon>
        <taxon>Bacillati</taxon>
        <taxon>Bacillota</taxon>
        <taxon>Bacilli</taxon>
        <taxon>Bacillales</taxon>
        <taxon>Caryophanaceae</taxon>
        <taxon>Bhargavaea</taxon>
    </lineage>
</organism>
<comment type="caution">
    <text evidence="1">The sequence shown here is derived from an EMBL/GenBank/DDBJ whole genome shotgun (WGS) entry which is preliminary data.</text>
</comment>
<keyword evidence="2" id="KW-1185">Reference proteome</keyword>
<evidence type="ECO:0008006" key="3">
    <source>
        <dbReference type="Google" id="ProtNLM"/>
    </source>
</evidence>
<sequence>MVQPDASCPLSIVTENFRSLSTVYENMFAVQATKKGLRKMKLELNRTETSVRLSEVAVAQVHDLPASVIDSLVLSASMNLIQRLSRHRAAVSEAWKSVENVLSSTGMDTVEKLEQKLPELCERDWEIVQLWAKRKAEMEDALERFELIYRMGKEQADAKLAGMAKIPALYRKVALQHPQLLNDVVELQEGALETLLTHLLYSSVESGESGTTEVRFRLGGISTIDSMEKNLPQVRIRQMLVDRWIQALACDDSLNEGVTFRVNDGLISQNGKAGLLGAECIEVCGSPLAHEYVYPIDGQATDHLKKGTARKKKYWIRALEKSGGKTMFKQLLSEEILVPVLLEKQAEICPIKALMALVATIDSPKARRLRRSFLLLGALLDQMENCSPSVLISLRERAARSVRRIHAVLPVRLTGRLAKGDWFTEQQSCHEKPIGLPESVREDLAAYAKEPGVTVVRSSVANTITVWFKEEYGHGGECDDLLGFLARCASRLDATKEAKIAEEDAKRAAEGTEIRKPLGPSELVPYGTLSFRVAARSEQALKRGDYQILAECLQDGIITEEEQWVRELLPNAEPLWFSYGSGWTGGENRYGGQRLLWPTDRQYSGRGGKFLTLRDLKLAHDQESDALAVLGPAGTPVAPVYSGKIPIHLLPDSVRLFLKLSNPWVYIKNGQSGKMRPGYSQRHTDGRVVKAPAEWRIPTEEIPLRKAGESESDYYLRFHDWRVRKGIPREVMFSVVDPKYPTAVCNGSRERYIHFGSPRLFGRFADSLMKGDLLILTEVFPERGAHAIGRSGQPCVTEFKVAVKWV</sequence>
<protein>
    <recommendedName>
        <fullName evidence="3">Lantibiotic dehydratase, C terminus</fullName>
    </recommendedName>
</protein>
<dbReference type="EMBL" id="RWGW01000007">
    <property type="protein sequence ID" value="RSK34305.1"/>
    <property type="molecule type" value="Genomic_DNA"/>
</dbReference>
<evidence type="ECO:0000313" key="2">
    <source>
        <dbReference type="Proteomes" id="UP000272481"/>
    </source>
</evidence>
<proteinExistence type="predicted"/>
<name>A0ABX9ZE59_9BACL</name>
<dbReference type="Proteomes" id="UP000272481">
    <property type="component" value="Unassembled WGS sequence"/>
</dbReference>